<reference evidence="1 2" key="1">
    <citation type="submission" date="2018-08" db="EMBL/GenBank/DDBJ databases">
        <title>Acidipila sp. 4G-K13, an acidobacterium isolated from forest soil.</title>
        <authorList>
            <person name="Gao Z.-H."/>
            <person name="Qiu L.-H."/>
        </authorList>
    </citation>
    <scope>NUCLEOTIDE SEQUENCE [LARGE SCALE GENOMIC DNA]</scope>
    <source>
        <strain evidence="1 2">4G-K13</strain>
    </source>
</reference>
<dbReference type="Proteomes" id="UP000264702">
    <property type="component" value="Unassembled WGS sequence"/>
</dbReference>
<organism evidence="1 2">
    <name type="scientific">Paracidobacterium acidisoli</name>
    <dbReference type="NCBI Taxonomy" id="2303751"/>
    <lineage>
        <taxon>Bacteria</taxon>
        <taxon>Pseudomonadati</taxon>
        <taxon>Acidobacteriota</taxon>
        <taxon>Terriglobia</taxon>
        <taxon>Terriglobales</taxon>
        <taxon>Acidobacteriaceae</taxon>
        <taxon>Paracidobacterium</taxon>
    </lineage>
</organism>
<proteinExistence type="predicted"/>
<dbReference type="AlphaFoldDB" id="A0A372IT67"/>
<gene>
    <name evidence="1" type="ORF">D0Y96_00655</name>
</gene>
<evidence type="ECO:0000313" key="1">
    <source>
        <dbReference type="EMBL" id="RFU18125.1"/>
    </source>
</evidence>
<sequence>MDHHARQDTMASRTIPYDTIANKLMSKASRARAKERGSAILKRMALDELRKSRKVTHEKLAPSE</sequence>
<name>A0A372IT67_9BACT</name>
<accession>A0A372IT67</accession>
<comment type="caution">
    <text evidence="1">The sequence shown here is derived from an EMBL/GenBank/DDBJ whole genome shotgun (WGS) entry which is preliminary data.</text>
</comment>
<evidence type="ECO:0000313" key="2">
    <source>
        <dbReference type="Proteomes" id="UP000264702"/>
    </source>
</evidence>
<protein>
    <submittedName>
        <fullName evidence="1">Uncharacterized protein</fullName>
    </submittedName>
</protein>
<keyword evidence="2" id="KW-1185">Reference proteome</keyword>
<dbReference type="EMBL" id="QVQT01000001">
    <property type="protein sequence ID" value="RFU18125.1"/>
    <property type="molecule type" value="Genomic_DNA"/>
</dbReference>